<feature type="transmembrane region" description="Helical" evidence="6">
    <location>
        <begin position="138"/>
        <end position="159"/>
    </location>
</feature>
<sequence>MALASGTIIVATSTFGIVTFWYPHFAPQQWQVYLCYVLTMALSLIPVFAIPHKHVDRLANSAMFLSILGFLMVIITCLVMGRNHYHPEMLTEYHGASGWTKVPSWLLSINLAQYAYVGNGAVTHIAEEMPRPGRKLPLVMNIAMLIGVVTAIPCAIVMINCIEDITAVQNAFFPSLEIFYQATHSRKAATALQAYLVLLYYTCLPSQWITSSRIAWAFSRDCGLPLSSYWNHVSPKFHIPVRTIFLTTVFVLMYGLLYIASTDAFNSILNLTVMFLTFTYTAPQAILLCGRRGRLPRRPFDLGRYGYAVNAFSVACFLFTLVFVCFPMRLPTSAGKMNYGSAVVVGVFVLVLLMWSDRRKKFAGPKIDWDMLKRTMN</sequence>
<dbReference type="GO" id="GO:0022857">
    <property type="term" value="F:transmembrane transporter activity"/>
    <property type="evidence" value="ECO:0007669"/>
    <property type="project" value="InterPro"/>
</dbReference>
<feature type="transmembrane region" description="Helical" evidence="6">
    <location>
        <begin position="309"/>
        <end position="330"/>
    </location>
</feature>
<evidence type="ECO:0000256" key="4">
    <source>
        <dbReference type="ARBA" id="ARBA00022989"/>
    </source>
</evidence>
<comment type="subcellular location">
    <subcellularLocation>
        <location evidence="1">Membrane</location>
        <topology evidence="1">Multi-pass membrane protein</topology>
    </subcellularLocation>
</comment>
<dbReference type="PANTHER" id="PTHR45649:SF11">
    <property type="entry name" value="TRANSPORTER, PUTATIVE (EUROFUNG)-RELATED"/>
    <property type="match status" value="1"/>
</dbReference>
<dbReference type="OrthoDB" id="2417308at2759"/>
<feature type="transmembrane region" description="Helical" evidence="6">
    <location>
        <begin position="30"/>
        <end position="50"/>
    </location>
</feature>
<keyword evidence="5 6" id="KW-0472">Membrane</keyword>
<accession>A0A5M9MZ71</accession>
<dbReference type="Proteomes" id="UP000324241">
    <property type="component" value="Unassembled WGS sequence"/>
</dbReference>
<dbReference type="PANTHER" id="PTHR45649">
    <property type="entry name" value="AMINO-ACID PERMEASE BAT1"/>
    <property type="match status" value="1"/>
</dbReference>
<dbReference type="InterPro" id="IPR002293">
    <property type="entry name" value="AA/rel_permease1"/>
</dbReference>
<dbReference type="GeneID" id="54325566"/>
<comment type="caution">
    <text evidence="7">The sequence shown here is derived from an EMBL/GenBank/DDBJ whole genome shotgun (WGS) entry which is preliminary data.</text>
</comment>
<protein>
    <recommendedName>
        <fullName evidence="9">Amino acid permease/ SLC12A domain-containing protein</fullName>
    </recommendedName>
</protein>
<dbReference type="Pfam" id="PF13520">
    <property type="entry name" value="AA_permease_2"/>
    <property type="match status" value="1"/>
</dbReference>
<organism evidence="7 8">
    <name type="scientific">Aspergillus tanneri</name>
    <dbReference type="NCBI Taxonomy" id="1220188"/>
    <lineage>
        <taxon>Eukaryota</taxon>
        <taxon>Fungi</taxon>
        <taxon>Dikarya</taxon>
        <taxon>Ascomycota</taxon>
        <taxon>Pezizomycotina</taxon>
        <taxon>Eurotiomycetes</taxon>
        <taxon>Eurotiomycetidae</taxon>
        <taxon>Eurotiales</taxon>
        <taxon>Aspergillaceae</taxon>
        <taxon>Aspergillus</taxon>
        <taxon>Aspergillus subgen. Circumdati</taxon>
    </lineage>
</organism>
<evidence type="ECO:0000256" key="2">
    <source>
        <dbReference type="ARBA" id="ARBA00022448"/>
    </source>
</evidence>
<keyword evidence="4 6" id="KW-1133">Transmembrane helix</keyword>
<dbReference type="Gene3D" id="1.20.1740.10">
    <property type="entry name" value="Amino acid/polyamine transporter I"/>
    <property type="match status" value="1"/>
</dbReference>
<proteinExistence type="predicted"/>
<evidence type="ECO:0000256" key="6">
    <source>
        <dbReference type="SAM" id="Phobius"/>
    </source>
</evidence>
<feature type="transmembrane region" description="Helical" evidence="6">
    <location>
        <begin position="243"/>
        <end position="261"/>
    </location>
</feature>
<dbReference type="GO" id="GO:0016020">
    <property type="term" value="C:membrane"/>
    <property type="evidence" value="ECO:0007669"/>
    <property type="project" value="UniProtKB-SubCell"/>
</dbReference>
<evidence type="ECO:0000313" key="8">
    <source>
        <dbReference type="Proteomes" id="UP000324241"/>
    </source>
</evidence>
<feature type="transmembrane region" description="Helical" evidence="6">
    <location>
        <begin position="336"/>
        <end position="356"/>
    </location>
</feature>
<evidence type="ECO:0000256" key="5">
    <source>
        <dbReference type="ARBA" id="ARBA00023136"/>
    </source>
</evidence>
<name>A0A5M9MZ71_9EURO</name>
<feature type="transmembrane region" description="Helical" evidence="6">
    <location>
        <begin position="267"/>
        <end position="288"/>
    </location>
</feature>
<evidence type="ECO:0008006" key="9">
    <source>
        <dbReference type="Google" id="ProtNLM"/>
    </source>
</evidence>
<dbReference type="AlphaFoldDB" id="A0A5M9MZ71"/>
<evidence type="ECO:0000256" key="1">
    <source>
        <dbReference type="ARBA" id="ARBA00004141"/>
    </source>
</evidence>
<dbReference type="VEuPathDB" id="FungiDB:EYZ11_008521"/>
<evidence type="ECO:0000256" key="3">
    <source>
        <dbReference type="ARBA" id="ARBA00022692"/>
    </source>
</evidence>
<feature type="transmembrane region" description="Helical" evidence="6">
    <location>
        <begin position="7"/>
        <end position="24"/>
    </location>
</feature>
<keyword evidence="2" id="KW-0813">Transport</keyword>
<feature type="transmembrane region" description="Helical" evidence="6">
    <location>
        <begin position="62"/>
        <end position="81"/>
    </location>
</feature>
<dbReference type="EMBL" id="QUQM01000001">
    <property type="protein sequence ID" value="KAA8650183.1"/>
    <property type="molecule type" value="Genomic_DNA"/>
</dbReference>
<evidence type="ECO:0000313" key="7">
    <source>
        <dbReference type="EMBL" id="KAA8650183.1"/>
    </source>
</evidence>
<reference evidence="7 8" key="1">
    <citation type="submission" date="2019-08" db="EMBL/GenBank/DDBJ databases">
        <title>The genome sequence of a newly discovered highly antifungal drug resistant Aspergillus species, Aspergillus tanneri NIH 1004.</title>
        <authorList>
            <person name="Mounaud S."/>
            <person name="Singh I."/>
            <person name="Joardar V."/>
            <person name="Pakala S."/>
            <person name="Pakala S."/>
            <person name="Venepally P."/>
            <person name="Chung J.K."/>
            <person name="Losada L."/>
            <person name="Nierman W.C."/>
        </authorList>
    </citation>
    <scope>NUCLEOTIDE SEQUENCE [LARGE SCALE GENOMIC DNA]</scope>
    <source>
        <strain evidence="7 8">NIH1004</strain>
    </source>
</reference>
<gene>
    <name evidence="7" type="ORF">ATNIH1004_002864</name>
</gene>
<dbReference type="PIRSF" id="PIRSF006060">
    <property type="entry name" value="AA_transporter"/>
    <property type="match status" value="1"/>
</dbReference>
<dbReference type="RefSeq" id="XP_033429544.1">
    <property type="nucleotide sequence ID" value="XM_033567549.1"/>
</dbReference>
<keyword evidence="3 6" id="KW-0812">Transmembrane</keyword>